<gene>
    <name evidence="11" type="ORF">CTEN0397_LOCUS1289</name>
</gene>
<keyword evidence="7" id="KW-0376">Hydrogen peroxide</keyword>
<dbReference type="InterPro" id="IPR000763">
    <property type="entry name" value="Catalase_peroxidase"/>
</dbReference>
<dbReference type="EMBL" id="HBFW01002004">
    <property type="protein sequence ID" value="CAD8930267.1"/>
    <property type="molecule type" value="Transcribed_RNA"/>
</dbReference>
<protein>
    <recommendedName>
        <fullName evidence="10">Plant heme peroxidase family profile domain-containing protein</fullName>
    </recommendedName>
</protein>
<accession>A0A7S1CW47</accession>
<comment type="cofactor">
    <cofactor evidence="1">
        <name>heme b</name>
        <dbReference type="ChEBI" id="CHEBI:60344"/>
    </cofactor>
</comment>
<evidence type="ECO:0000256" key="6">
    <source>
        <dbReference type="ARBA" id="ARBA00023004"/>
    </source>
</evidence>
<dbReference type="AlphaFoldDB" id="A0A7S1CW47"/>
<dbReference type="Gene3D" id="1.10.520.10">
    <property type="match status" value="1"/>
</dbReference>
<proteinExistence type="inferred from homology"/>
<dbReference type="InterPro" id="IPR010255">
    <property type="entry name" value="Haem_peroxidase_sf"/>
</dbReference>
<organism evidence="11">
    <name type="scientific">Cyclophora tenuis</name>
    <name type="common">Marine diatom</name>
    <dbReference type="NCBI Taxonomy" id="216820"/>
    <lineage>
        <taxon>Eukaryota</taxon>
        <taxon>Sar</taxon>
        <taxon>Stramenopiles</taxon>
        <taxon>Ochrophyta</taxon>
        <taxon>Bacillariophyta</taxon>
        <taxon>Fragilariophyceae</taxon>
        <taxon>Fragilariophycidae</taxon>
        <taxon>Cyclophorales</taxon>
        <taxon>Cyclophoraceae</taxon>
        <taxon>Cyclophora</taxon>
    </lineage>
</organism>
<dbReference type="GO" id="GO:0042744">
    <property type="term" value="P:hydrogen peroxide catabolic process"/>
    <property type="evidence" value="ECO:0007669"/>
    <property type="project" value="UniProtKB-KW"/>
</dbReference>
<keyword evidence="5" id="KW-0560">Oxidoreductase</keyword>
<keyword evidence="6" id="KW-0408">Iron</keyword>
<dbReference type="PANTHER" id="PTHR30555:SF0">
    <property type="entry name" value="CATALASE-PEROXIDASE"/>
    <property type="match status" value="1"/>
</dbReference>
<sequence>MTDYSGGCNGARIRFPPESTWSVNAGLDAVFNKLKAVNKGDTSYSDLIVLAGQTAIEHLGGKSMSFCGGRVDASNADFSENLAPRTYYTSVLIEVQDTFQVKGLSFEEGVALMGRPTSRYALGEVFKSLVQNQFSDAGGNVFTAPGAANVTAQEYALVQDSTLQSVVQMYANDETMFKTKFSEAWTKIMIADRFDGPKKNLCDGVSDATLTTPATSAAPENMGKVALALASGALATLL</sequence>
<evidence type="ECO:0000259" key="10">
    <source>
        <dbReference type="PROSITE" id="PS50873"/>
    </source>
</evidence>
<evidence type="ECO:0000256" key="1">
    <source>
        <dbReference type="ARBA" id="ARBA00001970"/>
    </source>
</evidence>
<keyword evidence="4" id="KW-0479">Metal-binding</keyword>
<dbReference type="CDD" id="cd00314">
    <property type="entry name" value="plant_peroxidase_like"/>
    <property type="match status" value="1"/>
</dbReference>
<feature type="domain" description="Plant heme peroxidase family profile" evidence="10">
    <location>
        <begin position="27"/>
        <end position="206"/>
    </location>
</feature>
<evidence type="ECO:0000256" key="8">
    <source>
        <dbReference type="ARBA" id="ARBA00049145"/>
    </source>
</evidence>
<dbReference type="GO" id="GO:0020037">
    <property type="term" value="F:heme binding"/>
    <property type="evidence" value="ECO:0007669"/>
    <property type="project" value="InterPro"/>
</dbReference>
<dbReference type="SUPFAM" id="SSF48113">
    <property type="entry name" value="Heme-dependent peroxidases"/>
    <property type="match status" value="1"/>
</dbReference>
<dbReference type="PANTHER" id="PTHR30555">
    <property type="entry name" value="HYDROPEROXIDASE I, BIFUNCTIONAL CATALASE-PEROXIDASE"/>
    <property type="match status" value="1"/>
</dbReference>
<evidence type="ECO:0000256" key="9">
    <source>
        <dbReference type="RuleBase" id="RU004241"/>
    </source>
</evidence>
<dbReference type="InterPro" id="IPR002016">
    <property type="entry name" value="Haem_peroxidase"/>
</dbReference>
<dbReference type="PROSITE" id="PS50873">
    <property type="entry name" value="PEROXIDASE_4"/>
    <property type="match status" value="1"/>
</dbReference>
<keyword evidence="2" id="KW-0575">Peroxidase</keyword>
<evidence type="ECO:0000256" key="3">
    <source>
        <dbReference type="ARBA" id="ARBA00022617"/>
    </source>
</evidence>
<dbReference type="GO" id="GO:0005829">
    <property type="term" value="C:cytosol"/>
    <property type="evidence" value="ECO:0007669"/>
    <property type="project" value="TreeGrafter"/>
</dbReference>
<dbReference type="GO" id="GO:0004096">
    <property type="term" value="F:catalase activity"/>
    <property type="evidence" value="ECO:0007669"/>
    <property type="project" value="InterPro"/>
</dbReference>
<evidence type="ECO:0000256" key="7">
    <source>
        <dbReference type="ARBA" id="ARBA00023324"/>
    </source>
</evidence>
<comment type="catalytic activity">
    <reaction evidence="8">
        <text>2 H2O2 = O2 + 2 H2O</text>
        <dbReference type="Rhea" id="RHEA:20309"/>
        <dbReference type="ChEBI" id="CHEBI:15377"/>
        <dbReference type="ChEBI" id="CHEBI:15379"/>
        <dbReference type="ChEBI" id="CHEBI:16240"/>
        <dbReference type="EC" id="1.11.1.21"/>
    </reaction>
</comment>
<reference evidence="11" key="1">
    <citation type="submission" date="2021-01" db="EMBL/GenBank/DDBJ databases">
        <authorList>
            <person name="Corre E."/>
            <person name="Pelletier E."/>
            <person name="Niang G."/>
            <person name="Scheremetjew M."/>
            <person name="Finn R."/>
            <person name="Kale V."/>
            <person name="Holt S."/>
            <person name="Cochrane G."/>
            <person name="Meng A."/>
            <person name="Brown T."/>
            <person name="Cohen L."/>
        </authorList>
    </citation>
    <scope>NUCLEOTIDE SEQUENCE</scope>
    <source>
        <strain evidence="11">ECT3854</strain>
    </source>
</reference>
<dbReference type="Pfam" id="PF00141">
    <property type="entry name" value="peroxidase"/>
    <property type="match status" value="1"/>
</dbReference>
<dbReference type="Gene3D" id="1.10.420.10">
    <property type="entry name" value="Peroxidase, domain 2"/>
    <property type="match status" value="1"/>
</dbReference>
<dbReference type="GO" id="GO:0046872">
    <property type="term" value="F:metal ion binding"/>
    <property type="evidence" value="ECO:0007669"/>
    <property type="project" value="UniProtKB-KW"/>
</dbReference>
<dbReference type="GO" id="GO:0070301">
    <property type="term" value="P:cellular response to hydrogen peroxide"/>
    <property type="evidence" value="ECO:0007669"/>
    <property type="project" value="TreeGrafter"/>
</dbReference>
<evidence type="ECO:0000256" key="2">
    <source>
        <dbReference type="ARBA" id="ARBA00022559"/>
    </source>
</evidence>
<name>A0A7S1CW47_CYCTE</name>
<evidence type="ECO:0000313" key="11">
    <source>
        <dbReference type="EMBL" id="CAD8930267.1"/>
    </source>
</evidence>
<evidence type="ECO:0000256" key="4">
    <source>
        <dbReference type="ARBA" id="ARBA00022723"/>
    </source>
</evidence>
<comment type="similarity">
    <text evidence="9">Belongs to the peroxidase family.</text>
</comment>
<keyword evidence="3" id="KW-0349">Heme</keyword>
<evidence type="ECO:0000256" key="5">
    <source>
        <dbReference type="ARBA" id="ARBA00023002"/>
    </source>
</evidence>